<evidence type="ECO:0000313" key="3">
    <source>
        <dbReference type="Proteomes" id="UP000198287"/>
    </source>
</evidence>
<comment type="caution">
    <text evidence="2">The sequence shown here is derived from an EMBL/GenBank/DDBJ whole genome shotgun (WGS) entry which is preliminary data.</text>
</comment>
<keyword evidence="3" id="KW-1185">Reference proteome</keyword>
<dbReference type="Proteomes" id="UP000198287">
    <property type="component" value="Unassembled WGS sequence"/>
</dbReference>
<reference evidence="2 3" key="1">
    <citation type="submission" date="2015-12" db="EMBL/GenBank/DDBJ databases">
        <title>The genome of Folsomia candida.</title>
        <authorList>
            <person name="Faddeeva A."/>
            <person name="Derks M.F."/>
            <person name="Anvar Y."/>
            <person name="Smit S."/>
            <person name="Van Straalen N."/>
            <person name="Roelofs D."/>
        </authorList>
    </citation>
    <scope>NUCLEOTIDE SEQUENCE [LARGE SCALE GENOMIC DNA]</scope>
    <source>
        <strain evidence="2 3">VU population</strain>
        <tissue evidence="2">Whole body</tissue>
    </source>
</reference>
<evidence type="ECO:0000256" key="1">
    <source>
        <dbReference type="SAM" id="SignalP"/>
    </source>
</evidence>
<dbReference type="EMBL" id="LNIX01000026">
    <property type="protein sequence ID" value="OXA42300.1"/>
    <property type="molecule type" value="Genomic_DNA"/>
</dbReference>
<feature type="signal peptide" evidence="1">
    <location>
        <begin position="1"/>
        <end position="28"/>
    </location>
</feature>
<feature type="chain" id="PRO_5013121617" evidence="1">
    <location>
        <begin position="29"/>
        <end position="252"/>
    </location>
</feature>
<keyword evidence="1" id="KW-0732">Signal</keyword>
<name>A0A226DAY8_FOLCA</name>
<organism evidence="2 3">
    <name type="scientific">Folsomia candida</name>
    <name type="common">Springtail</name>
    <dbReference type="NCBI Taxonomy" id="158441"/>
    <lineage>
        <taxon>Eukaryota</taxon>
        <taxon>Metazoa</taxon>
        <taxon>Ecdysozoa</taxon>
        <taxon>Arthropoda</taxon>
        <taxon>Hexapoda</taxon>
        <taxon>Collembola</taxon>
        <taxon>Entomobryomorpha</taxon>
        <taxon>Isotomoidea</taxon>
        <taxon>Isotomidae</taxon>
        <taxon>Proisotominae</taxon>
        <taxon>Folsomia</taxon>
    </lineage>
</organism>
<evidence type="ECO:0000313" key="2">
    <source>
        <dbReference type="EMBL" id="OXA42300.1"/>
    </source>
</evidence>
<proteinExistence type="predicted"/>
<protein>
    <submittedName>
        <fullName evidence="2">Uncharacterized protein</fullName>
    </submittedName>
</protein>
<dbReference type="AlphaFoldDB" id="A0A226DAY8"/>
<accession>A0A226DAY8</accession>
<gene>
    <name evidence="2" type="ORF">Fcan01_22882</name>
</gene>
<sequence>MPKNCVNVHCLGLHSFFLSLIFLPHANFQLFPLAKFLEGGDNCDVQIIRDETDLLDFSPSYSSPTTTVFVPENYPEIVKPAENWSFSYPHNFTLNVLQARVGKCKVSLLLNGDWNFSSFLRRQRNLLRRTWFHIATSFSLGFPNKQFINSNNLLVFLFGESKTHIQYTDFSHLGTEYGGPSEFFWIFSSYPESFDFCRFIKWRDFSVDKLRCENMAAISLQNSSPPSTKASYWRFAGTDNILRFCGVARSTG</sequence>